<organism evidence="8 9">
    <name type="scientific">Triparma retinervis</name>
    <dbReference type="NCBI Taxonomy" id="2557542"/>
    <lineage>
        <taxon>Eukaryota</taxon>
        <taxon>Sar</taxon>
        <taxon>Stramenopiles</taxon>
        <taxon>Ochrophyta</taxon>
        <taxon>Bolidophyceae</taxon>
        <taxon>Parmales</taxon>
        <taxon>Triparmaceae</taxon>
        <taxon>Triparma</taxon>
    </lineage>
</organism>
<gene>
    <name evidence="8" type="ORF">TrRE_jg8053</name>
</gene>
<evidence type="ECO:0000256" key="4">
    <source>
        <dbReference type="ARBA" id="ARBA00029821"/>
    </source>
</evidence>
<evidence type="ECO:0000259" key="7">
    <source>
        <dbReference type="Pfam" id="PF08123"/>
    </source>
</evidence>
<dbReference type="Gene3D" id="3.40.50.150">
    <property type="entry name" value="Vaccinia Virus protein VP39"/>
    <property type="match status" value="1"/>
</dbReference>
<accession>A0A9W7AG33</accession>
<evidence type="ECO:0000256" key="6">
    <source>
        <dbReference type="SAM" id="MobiDB-lite"/>
    </source>
</evidence>
<evidence type="ECO:0000256" key="1">
    <source>
        <dbReference type="ARBA" id="ARBA00012190"/>
    </source>
</evidence>
<feature type="compositionally biased region" description="Low complexity" evidence="6">
    <location>
        <begin position="310"/>
        <end position="324"/>
    </location>
</feature>
<feature type="compositionally biased region" description="Polar residues" evidence="6">
    <location>
        <begin position="375"/>
        <end position="387"/>
    </location>
</feature>
<evidence type="ECO:0000313" key="9">
    <source>
        <dbReference type="Proteomes" id="UP001165082"/>
    </source>
</evidence>
<dbReference type="InterPro" id="IPR025789">
    <property type="entry name" value="DOT1_dom"/>
</dbReference>
<feature type="region of interest" description="Disordered" evidence="6">
    <location>
        <begin position="282"/>
        <end position="428"/>
    </location>
</feature>
<dbReference type="PANTHER" id="PTHR21451:SF19">
    <property type="entry name" value="ACTIVATED IN BLOCKED UNFOLDED PROTEIN RESPONSE"/>
    <property type="match status" value="1"/>
</dbReference>
<feature type="compositionally biased region" description="Polar residues" evidence="6">
    <location>
        <begin position="289"/>
        <end position="300"/>
    </location>
</feature>
<evidence type="ECO:0000256" key="5">
    <source>
        <dbReference type="ARBA" id="ARBA00047770"/>
    </source>
</evidence>
<reference evidence="8" key="1">
    <citation type="submission" date="2022-07" db="EMBL/GenBank/DDBJ databases">
        <title>Genome analysis of Parmales, a sister group of diatoms, reveals the evolutionary specialization of diatoms from phago-mixotrophs to photoautotrophs.</title>
        <authorList>
            <person name="Ban H."/>
            <person name="Sato S."/>
            <person name="Yoshikawa S."/>
            <person name="Kazumasa Y."/>
            <person name="Nakamura Y."/>
            <person name="Ichinomiya M."/>
            <person name="Saitoh K."/>
            <person name="Sato N."/>
            <person name="Blanc-Mathieu R."/>
            <person name="Endo H."/>
            <person name="Kuwata A."/>
            <person name="Ogata H."/>
        </authorList>
    </citation>
    <scope>NUCLEOTIDE SEQUENCE</scope>
</reference>
<feature type="compositionally biased region" description="Low complexity" evidence="6">
    <location>
        <begin position="388"/>
        <end position="397"/>
    </location>
</feature>
<dbReference type="EMBL" id="BRXZ01001390">
    <property type="protein sequence ID" value="GMH70016.1"/>
    <property type="molecule type" value="Genomic_DNA"/>
</dbReference>
<keyword evidence="9" id="KW-1185">Reference proteome</keyword>
<evidence type="ECO:0000313" key="8">
    <source>
        <dbReference type="EMBL" id="GMH70016.1"/>
    </source>
</evidence>
<comment type="caution">
    <text evidence="8">The sequence shown here is derived from an EMBL/GenBank/DDBJ whole genome shotgun (WGS) entry which is preliminary data.</text>
</comment>
<dbReference type="InterPro" id="IPR029063">
    <property type="entry name" value="SAM-dependent_MTases_sf"/>
</dbReference>
<dbReference type="Proteomes" id="UP001165082">
    <property type="component" value="Unassembled WGS sequence"/>
</dbReference>
<dbReference type="GO" id="GO:0140956">
    <property type="term" value="F:histone H3K79 trimethyltransferase activity"/>
    <property type="evidence" value="ECO:0007669"/>
    <property type="project" value="UniProtKB-EC"/>
</dbReference>
<sequence length="473" mass="51354">MVPAQELSGQAKMLVIIDYLSRDRIITYNAQSLLKDLILAEDPSVMDLLPVVESQGTETKFIDSIYKVIDDKAEKEFNRLFEECSIEVAKQASKGERATKELTKERSLIYGEVEFASFNVVLRKICTNLPPGGNFYDIGSGSGRAVFAARMTQDFSKCVGIELMEDLSKLADKVQEKYEKGFKHLLHTAYDCNTVELCCSDFLNFDWTDGDVVFANSTCFTDKLMTAIAGVAKGMKPGTFLVTFTKGIQSEAFELVEKKRYNMSWGPATVFIHRRLTEGGESSGPAVLQSYQTSPPQNLSYPGDGSEGVGQPQSGPLPGSSGPLEVTGMAMKLNMEDEGDGSQLSGYVDEDDVDSGFYSHDRSEGAEGESGVFTPATSVNSSFDTQASGRSQGSGRSWATPNTSYNSELARPPSLDTSGGVPSAPLSPGMRRIYAEEQLGVMTSPKDTMLMQRKRMRSKGGAKNGGVSSNLFA</sequence>
<dbReference type="Pfam" id="PF08123">
    <property type="entry name" value="DOT1"/>
    <property type="match status" value="1"/>
</dbReference>
<dbReference type="SUPFAM" id="SSF53335">
    <property type="entry name" value="S-adenosyl-L-methionine-dependent methyltransferases"/>
    <property type="match status" value="1"/>
</dbReference>
<protein>
    <recommendedName>
        <fullName evidence="2">Histone-lysine N-methyltransferase, H3 lysine-79 specific</fullName>
        <ecNumber evidence="1">2.1.1.360</ecNumber>
    </recommendedName>
    <alternativeName>
        <fullName evidence="4">Histone H3-K79 methyltransferase</fullName>
    </alternativeName>
</protein>
<evidence type="ECO:0000256" key="2">
    <source>
        <dbReference type="ARBA" id="ARBA00020987"/>
    </source>
</evidence>
<dbReference type="AlphaFoldDB" id="A0A9W7AG33"/>
<dbReference type="EC" id="2.1.1.360" evidence="1"/>
<proteinExistence type="predicted"/>
<keyword evidence="3" id="KW-0156">Chromatin regulator</keyword>
<dbReference type="OrthoDB" id="443402at2759"/>
<comment type="catalytic activity">
    <reaction evidence="5">
        <text>L-lysyl(79)-[histone H3] + 3 S-adenosyl-L-methionine = N(6),N(6),N(6)-trimethyl-L-lysyl(79)-[histone H3] + 3 S-adenosyl-L-homocysteine + 3 H(+)</text>
        <dbReference type="Rhea" id="RHEA:60328"/>
        <dbReference type="Rhea" id="RHEA-COMP:15549"/>
        <dbReference type="Rhea" id="RHEA-COMP:15552"/>
        <dbReference type="ChEBI" id="CHEBI:15378"/>
        <dbReference type="ChEBI" id="CHEBI:29969"/>
        <dbReference type="ChEBI" id="CHEBI:57856"/>
        <dbReference type="ChEBI" id="CHEBI:59789"/>
        <dbReference type="ChEBI" id="CHEBI:61961"/>
        <dbReference type="EC" id="2.1.1.360"/>
    </reaction>
</comment>
<evidence type="ECO:0000256" key="3">
    <source>
        <dbReference type="ARBA" id="ARBA00022853"/>
    </source>
</evidence>
<feature type="domain" description="DOT1" evidence="7">
    <location>
        <begin position="107"/>
        <end position="254"/>
    </location>
</feature>
<dbReference type="GO" id="GO:0051726">
    <property type="term" value="P:regulation of cell cycle"/>
    <property type="evidence" value="ECO:0007669"/>
    <property type="project" value="InterPro"/>
</dbReference>
<dbReference type="InterPro" id="IPR030445">
    <property type="entry name" value="H3-K79_meTrfase"/>
</dbReference>
<name>A0A9W7AG33_9STRA</name>
<dbReference type="PANTHER" id="PTHR21451">
    <property type="entry name" value="HISTONE H3 METHYLTRANSFERASE"/>
    <property type="match status" value="1"/>
</dbReference>